<name>A0A9W9GKZ0_9EURO</name>
<organism evidence="3 4">
    <name type="scientific">Penicillium atrosanguineum</name>
    <dbReference type="NCBI Taxonomy" id="1132637"/>
    <lineage>
        <taxon>Eukaryota</taxon>
        <taxon>Fungi</taxon>
        <taxon>Dikarya</taxon>
        <taxon>Ascomycota</taxon>
        <taxon>Pezizomycotina</taxon>
        <taxon>Eurotiomycetes</taxon>
        <taxon>Eurotiomycetidae</taxon>
        <taxon>Eurotiales</taxon>
        <taxon>Aspergillaceae</taxon>
        <taxon>Penicillium</taxon>
    </lineage>
</organism>
<dbReference type="SUPFAM" id="SSF51735">
    <property type="entry name" value="NAD(P)-binding Rossmann-fold domains"/>
    <property type="match status" value="1"/>
</dbReference>
<dbReference type="PANTHER" id="PTHR43157">
    <property type="entry name" value="PHOSPHATIDYLINOSITOL-GLYCAN BIOSYNTHESIS CLASS F PROTEIN-RELATED"/>
    <property type="match status" value="1"/>
</dbReference>
<gene>
    <name evidence="3" type="ORF">N7476_003983</name>
</gene>
<accession>A0A9W9GKZ0</accession>
<evidence type="ECO:0000313" key="3">
    <source>
        <dbReference type="EMBL" id="KAJ5320981.1"/>
    </source>
</evidence>
<keyword evidence="2" id="KW-0560">Oxidoreductase</keyword>
<dbReference type="PRINTS" id="PR00081">
    <property type="entry name" value="GDHRDH"/>
</dbReference>
<dbReference type="InterPro" id="IPR036291">
    <property type="entry name" value="NAD(P)-bd_dom_sf"/>
</dbReference>
<evidence type="ECO:0000313" key="4">
    <source>
        <dbReference type="Proteomes" id="UP001147746"/>
    </source>
</evidence>
<reference evidence="3" key="2">
    <citation type="journal article" date="2023" name="IMA Fungus">
        <title>Comparative genomic study of the Penicillium genus elucidates a diverse pangenome and 15 lateral gene transfer events.</title>
        <authorList>
            <person name="Petersen C."/>
            <person name="Sorensen T."/>
            <person name="Nielsen M.R."/>
            <person name="Sondergaard T.E."/>
            <person name="Sorensen J.L."/>
            <person name="Fitzpatrick D.A."/>
            <person name="Frisvad J.C."/>
            <person name="Nielsen K.L."/>
        </authorList>
    </citation>
    <scope>NUCLEOTIDE SEQUENCE</scope>
    <source>
        <strain evidence="3">IBT 21472</strain>
    </source>
</reference>
<protein>
    <recommendedName>
        <fullName evidence="5">NAD(P)-binding protein</fullName>
    </recommendedName>
</protein>
<dbReference type="GO" id="GO:0016491">
    <property type="term" value="F:oxidoreductase activity"/>
    <property type="evidence" value="ECO:0007669"/>
    <property type="project" value="UniProtKB-KW"/>
</dbReference>
<reference evidence="3" key="1">
    <citation type="submission" date="2022-12" db="EMBL/GenBank/DDBJ databases">
        <authorList>
            <person name="Petersen C."/>
        </authorList>
    </citation>
    <scope>NUCLEOTIDE SEQUENCE</scope>
    <source>
        <strain evidence="3">IBT 21472</strain>
    </source>
</reference>
<evidence type="ECO:0000256" key="2">
    <source>
        <dbReference type="ARBA" id="ARBA00023002"/>
    </source>
</evidence>
<sequence length="356" mass="39534">MAALLSPLYRLYDLLQGLRGTNSTFLTEQHVPGTDLTGKWIIISGSNNGVGFEAAKSFAAWGANLILACREPPAWELHPTAALKECKDIAEAHGHSSTIEWWEIDMADLNSIEIFCRRWLETDRALDILCNNAGLASSAHNDLTMTTDGFQLVHQVNFLSHVLLTLRLLPSLARSSQPRIICSTSCLHHLGYFDLEHFNGGPEMSGNPYANNKLYFQIWVAELQSRLLKHPEYLHITINGLHPGFVASGIWKNLESILGSGPRSVLDFLLHYVAINSQQGSLAITHAATSPEFGPDPKKQGVGAENGRGGGLYINRIWEASQQWHCNDPDSRSKLWVKLDEELHLEEKGLLDILGR</sequence>
<dbReference type="Pfam" id="PF00106">
    <property type="entry name" value="adh_short"/>
    <property type="match status" value="1"/>
</dbReference>
<dbReference type="Proteomes" id="UP001147746">
    <property type="component" value="Unassembled WGS sequence"/>
</dbReference>
<comment type="similarity">
    <text evidence="1">Belongs to the short-chain dehydrogenases/reductases (SDR) family.</text>
</comment>
<dbReference type="OrthoDB" id="542013at2759"/>
<proteinExistence type="inferred from homology"/>
<dbReference type="PANTHER" id="PTHR43157:SF31">
    <property type="entry name" value="PHOSPHATIDYLINOSITOL-GLYCAN BIOSYNTHESIS CLASS F PROTEIN"/>
    <property type="match status" value="1"/>
</dbReference>
<dbReference type="InterPro" id="IPR002347">
    <property type="entry name" value="SDR_fam"/>
</dbReference>
<evidence type="ECO:0008006" key="5">
    <source>
        <dbReference type="Google" id="ProtNLM"/>
    </source>
</evidence>
<dbReference type="EMBL" id="JAPZBO010000003">
    <property type="protein sequence ID" value="KAJ5320981.1"/>
    <property type="molecule type" value="Genomic_DNA"/>
</dbReference>
<keyword evidence="4" id="KW-1185">Reference proteome</keyword>
<dbReference type="Gene3D" id="3.40.50.720">
    <property type="entry name" value="NAD(P)-binding Rossmann-like Domain"/>
    <property type="match status" value="1"/>
</dbReference>
<dbReference type="AlphaFoldDB" id="A0A9W9GKZ0"/>
<comment type="caution">
    <text evidence="3">The sequence shown here is derived from an EMBL/GenBank/DDBJ whole genome shotgun (WGS) entry which is preliminary data.</text>
</comment>
<evidence type="ECO:0000256" key="1">
    <source>
        <dbReference type="ARBA" id="ARBA00006484"/>
    </source>
</evidence>